<dbReference type="InterPro" id="IPR029063">
    <property type="entry name" value="SAM-dependent_MTases_sf"/>
</dbReference>
<organism evidence="1">
    <name type="scientific">Grammatophora oceanica</name>
    <dbReference type="NCBI Taxonomy" id="210454"/>
    <lineage>
        <taxon>Eukaryota</taxon>
        <taxon>Sar</taxon>
        <taxon>Stramenopiles</taxon>
        <taxon>Ochrophyta</taxon>
        <taxon>Bacillariophyta</taxon>
        <taxon>Fragilariophyceae</taxon>
        <taxon>Fragilariophycidae</taxon>
        <taxon>Rhabdonematales</taxon>
        <taxon>Grammatophoraceae</taxon>
        <taxon>Grammatophora</taxon>
    </lineage>
</organism>
<evidence type="ECO:0008006" key="2">
    <source>
        <dbReference type="Google" id="ProtNLM"/>
    </source>
</evidence>
<dbReference type="AlphaFoldDB" id="A0A7S1Y3K1"/>
<protein>
    <recommendedName>
        <fullName evidence="2">Methyltransferase</fullName>
    </recommendedName>
</protein>
<evidence type="ECO:0000313" key="1">
    <source>
        <dbReference type="EMBL" id="CAD9279427.1"/>
    </source>
</evidence>
<dbReference type="Gene3D" id="3.40.50.150">
    <property type="entry name" value="Vaccinia Virus protein VP39"/>
    <property type="match status" value="1"/>
</dbReference>
<dbReference type="Pfam" id="PF13578">
    <property type="entry name" value="Methyltransf_24"/>
    <property type="match status" value="1"/>
</dbReference>
<reference evidence="1" key="1">
    <citation type="submission" date="2021-01" db="EMBL/GenBank/DDBJ databases">
        <authorList>
            <person name="Corre E."/>
            <person name="Pelletier E."/>
            <person name="Niang G."/>
            <person name="Scheremetjew M."/>
            <person name="Finn R."/>
            <person name="Kale V."/>
            <person name="Holt S."/>
            <person name="Cochrane G."/>
            <person name="Meng A."/>
            <person name="Brown T."/>
            <person name="Cohen L."/>
        </authorList>
    </citation>
    <scope>NUCLEOTIDE SEQUENCE</scope>
    <source>
        <strain evidence="1">CCMP 410</strain>
    </source>
</reference>
<gene>
    <name evidence="1" type="ORF">GOCE00092_LOCUS8336</name>
</gene>
<dbReference type="PANTHER" id="PTHR37909">
    <property type="entry name" value="S-ADENOSYL-L-METHIONINE-DEPENDENT METHYLTRANSFERASES SUPERFAMILY PROTEIN"/>
    <property type="match status" value="1"/>
</dbReference>
<accession>A0A7S1Y3K1</accession>
<dbReference type="EMBL" id="HBGK01016569">
    <property type="protein sequence ID" value="CAD9279427.1"/>
    <property type="molecule type" value="Transcribed_RNA"/>
</dbReference>
<dbReference type="PANTHER" id="PTHR37909:SF1">
    <property type="entry name" value="S-ADENOSYL-L-METHIONINE-DEPENDENT METHYLTRANSFERASES SUPERFAMILY PROTEIN"/>
    <property type="match status" value="1"/>
</dbReference>
<name>A0A7S1Y3K1_9STRA</name>
<dbReference type="SUPFAM" id="SSF53335">
    <property type="entry name" value="S-adenosyl-L-methionine-dependent methyltransferases"/>
    <property type="match status" value="1"/>
</dbReference>
<sequence length="189" mass="21541">MGFKHGVEIGVQQGRFSEVFILAQWKSFESYRLVDLWGHQPNSNYLDSANVNQAAQDRNYNTVKNRLRKHGNKTILMRMTSLTAALKIPDASLDFAYVDARHDYCGVKEDLEAYWPKLRPGALMAGHDYVYAHEVAEADGNWSICEDGSFHPTAVRGAVDEFAQSHRLKLFTTQENHATWMFRKPFTAA</sequence>
<proteinExistence type="predicted"/>